<dbReference type="Proteomes" id="UP000093943">
    <property type="component" value="Unassembled WGS sequence"/>
</dbReference>
<sequence length="191" mass="20196">MSIRKIGVIGSFAAGAALALAPLAAAAGDDTETPAPPDFSSILKGEIQSMNWLFGMQAKIADVDPDLIVKGNDSYPFDTISRENLLANEDFAKLLYGPNYLAEMSSDPGSYSLFNGALTQFMDGNNVVLYALMTGGEQISADDYSDYLFGGHASIVESLGGDSAWADAANFYQAGFEDLMGYFAPAVDIDA</sequence>
<evidence type="ECO:0000313" key="3">
    <source>
        <dbReference type="Proteomes" id="UP000093943"/>
    </source>
</evidence>
<comment type="caution">
    <text evidence="2">The sequence shown here is derived from an EMBL/GenBank/DDBJ whole genome shotgun (WGS) entry which is preliminary data.</text>
</comment>
<feature type="signal peptide" evidence="1">
    <location>
        <begin position="1"/>
        <end position="26"/>
    </location>
</feature>
<reference evidence="3" key="1">
    <citation type="submission" date="2016-06" db="EMBL/GenBank/DDBJ databases">
        <authorList>
            <person name="Sutton G."/>
            <person name="Brinkac L."/>
            <person name="Sanka R."/>
            <person name="Adams M."/>
            <person name="Lau E."/>
            <person name="Sam S."/>
            <person name="Sreng N."/>
            <person name="Him V."/>
            <person name="Kerleguer A."/>
            <person name="Cheng S."/>
        </authorList>
    </citation>
    <scope>NUCLEOTIDE SEQUENCE [LARGE SCALE GENOMIC DNA]</scope>
    <source>
        <strain evidence="3">E1876</strain>
    </source>
</reference>
<gene>
    <name evidence="2" type="ORF">A5710_06495</name>
</gene>
<dbReference type="EMBL" id="LZKG01000130">
    <property type="protein sequence ID" value="OBI26765.1"/>
    <property type="molecule type" value="Genomic_DNA"/>
</dbReference>
<evidence type="ECO:0000313" key="2">
    <source>
        <dbReference type="EMBL" id="OBI26765.1"/>
    </source>
</evidence>
<feature type="chain" id="PRO_5008317783" evidence="1">
    <location>
        <begin position="27"/>
        <end position="191"/>
    </location>
</feature>
<keyword evidence="1" id="KW-0732">Signal</keyword>
<accession>A0A1A2XM14</accession>
<dbReference type="AlphaFoldDB" id="A0A1A2XM14"/>
<proteinExistence type="predicted"/>
<organism evidence="2 3">
    <name type="scientific">Mycolicibacter sinensis (strain JDM601)</name>
    <name type="common">Mycobacterium sinense</name>
    <dbReference type="NCBI Taxonomy" id="875328"/>
    <lineage>
        <taxon>Bacteria</taxon>
        <taxon>Bacillati</taxon>
        <taxon>Actinomycetota</taxon>
        <taxon>Actinomycetes</taxon>
        <taxon>Mycobacteriales</taxon>
        <taxon>Mycobacteriaceae</taxon>
        <taxon>Mycolicibacter</taxon>
    </lineage>
</organism>
<name>A0A1A2XM14_MYCSD</name>
<evidence type="ECO:0000256" key="1">
    <source>
        <dbReference type="SAM" id="SignalP"/>
    </source>
</evidence>
<protein>
    <submittedName>
        <fullName evidence="2">Uncharacterized protein</fullName>
    </submittedName>
</protein>
<dbReference type="RefSeq" id="WP_065019371.1">
    <property type="nucleotide sequence ID" value="NZ_LZKG01000130.1"/>
</dbReference>